<protein>
    <submittedName>
        <fullName evidence="1">Uncharacterized protein</fullName>
    </submittedName>
</protein>
<keyword evidence="2" id="KW-1185">Reference proteome</keyword>
<name>A0A5C3LHY5_9AGAR</name>
<gene>
    <name evidence="1" type="ORF">BDQ12DRAFT_716398</name>
</gene>
<dbReference type="Proteomes" id="UP000308652">
    <property type="component" value="Unassembled WGS sequence"/>
</dbReference>
<sequence>MPMGGVEGWTMDFIVGPIGTSISLAFPSPPSPHPSSMPSGSTIPAFSAMQLAKWTPIPALRFPGEPPAQLAHQMLEEKLLGANRRRYVRGGHGGSSLRWRRGMLACAGGVFGVVDMLGAVDVPAHHNSTSLYLVSPSNPNASYTGADAITVYAVEAWNENTFVLISRQPESSILLLRRTLHPVKVLKWGFMGS</sequence>
<reference evidence="1 2" key="1">
    <citation type="journal article" date="2019" name="Nat. Ecol. Evol.">
        <title>Megaphylogeny resolves global patterns of mushroom evolution.</title>
        <authorList>
            <person name="Varga T."/>
            <person name="Krizsan K."/>
            <person name="Foldi C."/>
            <person name="Dima B."/>
            <person name="Sanchez-Garcia M."/>
            <person name="Sanchez-Ramirez S."/>
            <person name="Szollosi G.J."/>
            <person name="Szarkandi J.G."/>
            <person name="Papp V."/>
            <person name="Albert L."/>
            <person name="Andreopoulos W."/>
            <person name="Angelini C."/>
            <person name="Antonin V."/>
            <person name="Barry K.W."/>
            <person name="Bougher N.L."/>
            <person name="Buchanan P."/>
            <person name="Buyck B."/>
            <person name="Bense V."/>
            <person name="Catcheside P."/>
            <person name="Chovatia M."/>
            <person name="Cooper J."/>
            <person name="Damon W."/>
            <person name="Desjardin D."/>
            <person name="Finy P."/>
            <person name="Geml J."/>
            <person name="Haridas S."/>
            <person name="Hughes K."/>
            <person name="Justo A."/>
            <person name="Karasinski D."/>
            <person name="Kautmanova I."/>
            <person name="Kiss B."/>
            <person name="Kocsube S."/>
            <person name="Kotiranta H."/>
            <person name="LaButti K.M."/>
            <person name="Lechner B.E."/>
            <person name="Liimatainen K."/>
            <person name="Lipzen A."/>
            <person name="Lukacs Z."/>
            <person name="Mihaltcheva S."/>
            <person name="Morgado L.N."/>
            <person name="Niskanen T."/>
            <person name="Noordeloos M.E."/>
            <person name="Ohm R.A."/>
            <person name="Ortiz-Santana B."/>
            <person name="Ovrebo C."/>
            <person name="Racz N."/>
            <person name="Riley R."/>
            <person name="Savchenko A."/>
            <person name="Shiryaev A."/>
            <person name="Soop K."/>
            <person name="Spirin V."/>
            <person name="Szebenyi C."/>
            <person name="Tomsovsky M."/>
            <person name="Tulloss R.E."/>
            <person name="Uehling J."/>
            <person name="Grigoriev I.V."/>
            <person name="Vagvolgyi C."/>
            <person name="Papp T."/>
            <person name="Martin F.M."/>
            <person name="Miettinen O."/>
            <person name="Hibbett D.S."/>
            <person name="Nagy L.G."/>
        </authorList>
    </citation>
    <scope>NUCLEOTIDE SEQUENCE [LARGE SCALE GENOMIC DNA]</scope>
    <source>
        <strain evidence="1 2">CBS 166.37</strain>
    </source>
</reference>
<dbReference type="EMBL" id="ML213675">
    <property type="protein sequence ID" value="TFK32428.1"/>
    <property type="molecule type" value="Genomic_DNA"/>
</dbReference>
<dbReference type="AlphaFoldDB" id="A0A5C3LHY5"/>
<accession>A0A5C3LHY5</accession>
<evidence type="ECO:0000313" key="1">
    <source>
        <dbReference type="EMBL" id="TFK32428.1"/>
    </source>
</evidence>
<organism evidence="1 2">
    <name type="scientific">Crucibulum laeve</name>
    <dbReference type="NCBI Taxonomy" id="68775"/>
    <lineage>
        <taxon>Eukaryota</taxon>
        <taxon>Fungi</taxon>
        <taxon>Dikarya</taxon>
        <taxon>Basidiomycota</taxon>
        <taxon>Agaricomycotina</taxon>
        <taxon>Agaricomycetes</taxon>
        <taxon>Agaricomycetidae</taxon>
        <taxon>Agaricales</taxon>
        <taxon>Agaricineae</taxon>
        <taxon>Nidulariaceae</taxon>
        <taxon>Crucibulum</taxon>
    </lineage>
</organism>
<evidence type="ECO:0000313" key="2">
    <source>
        <dbReference type="Proteomes" id="UP000308652"/>
    </source>
</evidence>
<dbReference type="OrthoDB" id="2140105at2759"/>
<proteinExistence type="predicted"/>